<dbReference type="Proteomes" id="UP000824102">
    <property type="component" value="Unassembled WGS sequence"/>
</dbReference>
<evidence type="ECO:0000313" key="2">
    <source>
        <dbReference type="Proteomes" id="UP000824102"/>
    </source>
</evidence>
<evidence type="ECO:0000313" key="1">
    <source>
        <dbReference type="EMBL" id="HIZ72629.1"/>
    </source>
</evidence>
<protein>
    <submittedName>
        <fullName evidence="1">BrnT family toxin</fullName>
    </submittedName>
</protein>
<reference evidence="1" key="2">
    <citation type="submission" date="2021-04" db="EMBL/GenBank/DDBJ databases">
        <authorList>
            <person name="Gilroy R."/>
        </authorList>
    </citation>
    <scope>NUCLEOTIDE SEQUENCE</scope>
    <source>
        <strain evidence="1">ChiW7-2402</strain>
    </source>
</reference>
<accession>A0A9D2G3Y6</accession>
<dbReference type="EMBL" id="DXBB01000056">
    <property type="protein sequence ID" value="HIZ72629.1"/>
    <property type="molecule type" value="Genomic_DNA"/>
</dbReference>
<sequence>MNFEWDENKNQINQRKHGISFEEAQAVFEDEHAILFDDPDHSESEERFLLIGLDRKTRVCIVSHCYRGTDETIRIISARKATKLERSVYDEQF</sequence>
<proteinExistence type="predicted"/>
<name>A0A9D2G3Y6_9FIRM</name>
<dbReference type="Gene3D" id="3.10.450.530">
    <property type="entry name" value="Ribonuclease toxin, BrnT, of type II toxin-antitoxin system"/>
    <property type="match status" value="1"/>
</dbReference>
<dbReference type="InterPro" id="IPR007460">
    <property type="entry name" value="BrnT_toxin"/>
</dbReference>
<comment type="caution">
    <text evidence="1">The sequence shown here is derived from an EMBL/GenBank/DDBJ whole genome shotgun (WGS) entry which is preliminary data.</text>
</comment>
<reference evidence="1" key="1">
    <citation type="journal article" date="2021" name="PeerJ">
        <title>Extensive microbial diversity within the chicken gut microbiome revealed by metagenomics and culture.</title>
        <authorList>
            <person name="Gilroy R."/>
            <person name="Ravi A."/>
            <person name="Getino M."/>
            <person name="Pursley I."/>
            <person name="Horton D.L."/>
            <person name="Alikhan N.F."/>
            <person name="Baker D."/>
            <person name="Gharbi K."/>
            <person name="Hall N."/>
            <person name="Watson M."/>
            <person name="Adriaenssens E.M."/>
            <person name="Foster-Nyarko E."/>
            <person name="Jarju S."/>
            <person name="Secka A."/>
            <person name="Antonio M."/>
            <person name="Oren A."/>
            <person name="Chaudhuri R.R."/>
            <person name="La Ragione R."/>
            <person name="Hildebrand F."/>
            <person name="Pallen M.J."/>
        </authorList>
    </citation>
    <scope>NUCLEOTIDE SEQUENCE</scope>
    <source>
        <strain evidence="1">ChiW7-2402</strain>
    </source>
</reference>
<dbReference type="AlphaFoldDB" id="A0A9D2G3Y6"/>
<dbReference type="InterPro" id="IPR038573">
    <property type="entry name" value="BrnT_sf"/>
</dbReference>
<gene>
    <name evidence="1" type="ORF">H9964_03505</name>
</gene>
<dbReference type="Pfam" id="PF04365">
    <property type="entry name" value="BrnT_toxin"/>
    <property type="match status" value="1"/>
</dbReference>
<organism evidence="1 2">
    <name type="scientific">Candidatus Gallimonas intestinavium</name>
    <dbReference type="NCBI Taxonomy" id="2838603"/>
    <lineage>
        <taxon>Bacteria</taxon>
        <taxon>Bacillati</taxon>
        <taxon>Bacillota</taxon>
        <taxon>Clostridia</taxon>
        <taxon>Candidatus Gallimonas</taxon>
    </lineage>
</organism>